<evidence type="ECO:0000313" key="1">
    <source>
        <dbReference type="EMBL" id="OJF96100.1"/>
    </source>
</evidence>
<name>A0A657LRG8_9HYPH</name>
<accession>A0A657LRG8</accession>
<gene>
    <name evidence="1" type="ORF">AX760_18275</name>
</gene>
<dbReference type="Proteomes" id="UP000182661">
    <property type="component" value="Unassembled WGS sequence"/>
</dbReference>
<reference evidence="1 2" key="1">
    <citation type="submission" date="2016-02" db="EMBL/GenBank/DDBJ databases">
        <title>Genome sequencing of a beta-galactosidase producing bacteria Rhizobium sp. 59.</title>
        <authorList>
            <person name="Wang D."/>
            <person name="Kot W."/>
            <person name="Qin Y."/>
            <person name="Hansen L."/>
            <person name="Naqvi K."/>
            <person name="Rensing C."/>
        </authorList>
    </citation>
    <scope>NUCLEOTIDE SEQUENCE [LARGE SCALE GENOMIC DNA]</scope>
    <source>
        <strain evidence="1 2">59</strain>
    </source>
</reference>
<sequence>MTTWLRWLASKDAVNADAGVALCDRSEDGARSPSNPLRWPRIGGRLAYQMLWAVRERPITPGDSVPIRTGFFKPR</sequence>
<evidence type="ECO:0000313" key="2">
    <source>
        <dbReference type="Proteomes" id="UP000182661"/>
    </source>
</evidence>
<organism evidence="1 2">
    <name type="scientific">Pararhizobium antarcticum</name>
    <dbReference type="NCBI Taxonomy" id="1798805"/>
    <lineage>
        <taxon>Bacteria</taxon>
        <taxon>Pseudomonadati</taxon>
        <taxon>Pseudomonadota</taxon>
        <taxon>Alphaproteobacteria</taxon>
        <taxon>Hyphomicrobiales</taxon>
        <taxon>Rhizobiaceae</taxon>
        <taxon>Rhizobium/Agrobacterium group</taxon>
        <taxon>Pararhizobium</taxon>
    </lineage>
</organism>
<keyword evidence="2" id="KW-1185">Reference proteome</keyword>
<dbReference type="AlphaFoldDB" id="A0A657LRG8"/>
<dbReference type="EMBL" id="LSRP01000089">
    <property type="protein sequence ID" value="OJF96100.1"/>
    <property type="molecule type" value="Genomic_DNA"/>
</dbReference>
<proteinExistence type="predicted"/>
<comment type="caution">
    <text evidence="1">The sequence shown here is derived from an EMBL/GenBank/DDBJ whole genome shotgun (WGS) entry which is preliminary data.</text>
</comment>
<protein>
    <submittedName>
        <fullName evidence="1">Uncharacterized protein</fullName>
    </submittedName>
</protein>